<evidence type="ECO:0000259" key="8">
    <source>
        <dbReference type="PROSITE" id="PS50850"/>
    </source>
</evidence>
<evidence type="ECO:0000256" key="3">
    <source>
        <dbReference type="ARBA" id="ARBA00022475"/>
    </source>
</evidence>
<dbReference type="SUPFAM" id="SSF103473">
    <property type="entry name" value="MFS general substrate transporter"/>
    <property type="match status" value="1"/>
</dbReference>
<feature type="domain" description="Major facilitator superfamily (MFS) profile" evidence="8">
    <location>
        <begin position="17"/>
        <end position="432"/>
    </location>
</feature>
<dbReference type="GO" id="GO:0022857">
    <property type="term" value="F:transmembrane transporter activity"/>
    <property type="evidence" value="ECO:0007669"/>
    <property type="project" value="InterPro"/>
</dbReference>
<keyword evidence="4 7" id="KW-0812">Transmembrane</keyword>
<sequence>MSTTSGARNSKPGMLLIIATSSLGTMLEYYDFFVYVALTSTLTHLFLPSTDRTVAAMAGVATFGIAYIARPLGTIIFSPMADRIGRKKTFVITLAIMGIATVGIGCLPTYAMAGLLAPIGLVTLRVVQGIALGGEYGSAVVYVMEHAPAGRKGMATSVLQSTASLGLLLALAIVSALKFALDASAFESWGWRVPFLISAPIVAVATWIRLGMTETPVFAEMKQAGRLSKSPLQDTLSSATSWKAILVAMFGAQGGTSVSLYTSIVYMLYFLQNVLKVDPARANLCLGVAIVVAAPLYPAFGRLSDAIGRSRVMLIGIVLWILAAYPAFAGIRTNALAGDWATVTLLVALLAVLTAMIMAPLPAFIAECFPPQSRTTGFGLSQQLGNVMFGGFLPLISLSLVNLTGNPLAGVGYSIVSLLPCLAVTFFWGLRQDRLIRQRNREVQCASPADAGQLPVR</sequence>
<protein>
    <submittedName>
        <fullName evidence="9">Major facilitator transporter</fullName>
    </submittedName>
</protein>
<feature type="transmembrane region" description="Helical" evidence="7">
    <location>
        <begin position="245"/>
        <end position="269"/>
    </location>
</feature>
<proteinExistence type="predicted"/>
<evidence type="ECO:0000313" key="10">
    <source>
        <dbReference type="Proteomes" id="UP000027466"/>
    </source>
</evidence>
<keyword evidence="2" id="KW-0813">Transport</keyword>
<dbReference type="InterPro" id="IPR020846">
    <property type="entry name" value="MFS_dom"/>
</dbReference>
<dbReference type="AlphaFoldDB" id="A0A069PE85"/>
<evidence type="ECO:0000256" key="7">
    <source>
        <dbReference type="SAM" id="Phobius"/>
    </source>
</evidence>
<dbReference type="EMBL" id="JFHC01000072">
    <property type="protein sequence ID" value="KDR38900.1"/>
    <property type="molecule type" value="Genomic_DNA"/>
</dbReference>
<keyword evidence="10" id="KW-1185">Reference proteome</keyword>
<dbReference type="RefSeq" id="WP_035937507.1">
    <property type="nucleotide sequence ID" value="NZ_CADFFX010000012.1"/>
</dbReference>
<feature type="transmembrane region" description="Helical" evidence="7">
    <location>
        <begin position="387"/>
        <end position="405"/>
    </location>
</feature>
<evidence type="ECO:0000256" key="1">
    <source>
        <dbReference type="ARBA" id="ARBA00004651"/>
    </source>
</evidence>
<comment type="caution">
    <text evidence="9">The sequence shown here is derived from an EMBL/GenBank/DDBJ whole genome shotgun (WGS) entry which is preliminary data.</text>
</comment>
<accession>A0A069PE85</accession>
<feature type="transmembrane region" description="Helical" evidence="7">
    <location>
        <begin position="411"/>
        <end position="430"/>
    </location>
</feature>
<keyword evidence="5 7" id="KW-1133">Transmembrane helix</keyword>
<evidence type="ECO:0000313" key="9">
    <source>
        <dbReference type="EMBL" id="KDR38900.1"/>
    </source>
</evidence>
<dbReference type="InterPro" id="IPR036259">
    <property type="entry name" value="MFS_trans_sf"/>
</dbReference>
<dbReference type="Proteomes" id="UP000027466">
    <property type="component" value="Unassembled WGS sequence"/>
</dbReference>
<evidence type="ECO:0000256" key="4">
    <source>
        <dbReference type="ARBA" id="ARBA00022692"/>
    </source>
</evidence>
<reference evidence="9 10" key="1">
    <citation type="submission" date="2014-03" db="EMBL/GenBank/DDBJ databases">
        <title>Draft Genome Sequences of Four Burkholderia Strains.</title>
        <authorList>
            <person name="Liu X.Y."/>
            <person name="Li C.X."/>
            <person name="Xu J.H."/>
        </authorList>
    </citation>
    <scope>NUCLEOTIDE SEQUENCE [LARGE SCALE GENOMIC DNA]</scope>
    <source>
        <strain evidence="9 10">DSM 50014</strain>
    </source>
</reference>
<feature type="transmembrane region" description="Helical" evidence="7">
    <location>
        <begin position="90"/>
        <end position="113"/>
    </location>
</feature>
<keyword evidence="6 7" id="KW-0472">Membrane</keyword>
<feature type="transmembrane region" description="Helical" evidence="7">
    <location>
        <begin position="343"/>
        <end position="366"/>
    </location>
</feature>
<dbReference type="Pfam" id="PF00083">
    <property type="entry name" value="Sugar_tr"/>
    <property type="match status" value="1"/>
</dbReference>
<evidence type="ECO:0000256" key="2">
    <source>
        <dbReference type="ARBA" id="ARBA00022448"/>
    </source>
</evidence>
<gene>
    <name evidence="9" type="ORF">BG61_36760</name>
</gene>
<dbReference type="PROSITE" id="PS00217">
    <property type="entry name" value="SUGAR_TRANSPORT_2"/>
    <property type="match status" value="1"/>
</dbReference>
<organism evidence="9 10">
    <name type="scientific">Caballeronia glathei</name>
    <dbReference type="NCBI Taxonomy" id="60547"/>
    <lineage>
        <taxon>Bacteria</taxon>
        <taxon>Pseudomonadati</taxon>
        <taxon>Pseudomonadota</taxon>
        <taxon>Betaproteobacteria</taxon>
        <taxon>Burkholderiales</taxon>
        <taxon>Burkholderiaceae</taxon>
        <taxon>Caballeronia</taxon>
    </lineage>
</organism>
<dbReference type="PANTHER" id="PTHR43045:SF7">
    <property type="entry name" value="MAJOR FACILITATOR SUPERFAMILY TRANSPORTER"/>
    <property type="match status" value="1"/>
</dbReference>
<feature type="transmembrane region" description="Helical" evidence="7">
    <location>
        <begin position="163"/>
        <end position="181"/>
    </location>
</feature>
<feature type="transmembrane region" description="Helical" evidence="7">
    <location>
        <begin position="312"/>
        <end position="331"/>
    </location>
</feature>
<evidence type="ECO:0000256" key="5">
    <source>
        <dbReference type="ARBA" id="ARBA00022989"/>
    </source>
</evidence>
<dbReference type="PANTHER" id="PTHR43045">
    <property type="entry name" value="SHIKIMATE TRANSPORTER"/>
    <property type="match status" value="1"/>
</dbReference>
<dbReference type="STRING" id="60547.GCA_000751215_05292"/>
<dbReference type="InterPro" id="IPR005829">
    <property type="entry name" value="Sugar_transporter_CS"/>
</dbReference>
<feature type="transmembrane region" description="Helical" evidence="7">
    <location>
        <begin position="52"/>
        <end position="69"/>
    </location>
</feature>
<feature type="transmembrane region" description="Helical" evidence="7">
    <location>
        <begin position="119"/>
        <end position="143"/>
    </location>
</feature>
<dbReference type="InterPro" id="IPR005828">
    <property type="entry name" value="MFS_sugar_transport-like"/>
</dbReference>
<keyword evidence="3" id="KW-1003">Cell membrane</keyword>
<dbReference type="Gene3D" id="1.20.1250.20">
    <property type="entry name" value="MFS general substrate transporter like domains"/>
    <property type="match status" value="2"/>
</dbReference>
<feature type="transmembrane region" description="Helical" evidence="7">
    <location>
        <begin position="281"/>
        <end position="300"/>
    </location>
</feature>
<dbReference type="PROSITE" id="PS50850">
    <property type="entry name" value="MFS"/>
    <property type="match status" value="1"/>
</dbReference>
<feature type="transmembrane region" description="Helical" evidence="7">
    <location>
        <begin position="193"/>
        <end position="212"/>
    </location>
</feature>
<evidence type="ECO:0000256" key="6">
    <source>
        <dbReference type="ARBA" id="ARBA00023136"/>
    </source>
</evidence>
<dbReference type="GO" id="GO:0005886">
    <property type="term" value="C:plasma membrane"/>
    <property type="evidence" value="ECO:0007669"/>
    <property type="project" value="UniProtKB-SubCell"/>
</dbReference>
<feature type="transmembrane region" description="Helical" evidence="7">
    <location>
        <begin position="12"/>
        <end position="32"/>
    </location>
</feature>
<name>A0A069PE85_9BURK</name>
<comment type="subcellular location">
    <subcellularLocation>
        <location evidence="1">Cell membrane</location>
        <topology evidence="1">Multi-pass membrane protein</topology>
    </subcellularLocation>
</comment>